<reference evidence="6" key="1">
    <citation type="submission" date="2016-03" db="EMBL/GenBank/DDBJ databases">
        <title>Draft genome sequence of Paenibacillus glacialis DSM 22343.</title>
        <authorList>
            <person name="Shin S.-K."/>
            <person name="Yi H."/>
        </authorList>
    </citation>
    <scope>NUCLEOTIDE SEQUENCE [LARGE SCALE GENOMIC DNA]</scope>
    <source>
        <strain evidence="6">NBRC 105008</strain>
    </source>
</reference>
<gene>
    <name evidence="4" type="ORF">FBGL_01835</name>
    <name evidence="3" type="ORF">FGL01_00250</name>
    <name evidence="5" type="ORF">SAMN05192550_1719</name>
</gene>
<evidence type="ECO:0000313" key="6">
    <source>
        <dbReference type="Proteomes" id="UP000093226"/>
    </source>
</evidence>
<reference evidence="5 7" key="3">
    <citation type="submission" date="2016-10" db="EMBL/GenBank/DDBJ databases">
        <authorList>
            <person name="Varghese N."/>
            <person name="Submissions S."/>
        </authorList>
    </citation>
    <scope>NUCLEOTIDE SEQUENCE [LARGE SCALE GENOMIC DNA]</scope>
    <source>
        <strain evidence="5 7">Gm-149</strain>
    </source>
</reference>
<evidence type="ECO:0000313" key="5">
    <source>
        <dbReference type="EMBL" id="SDJ12339.1"/>
    </source>
</evidence>
<dbReference type="AlphaFoldDB" id="A0A1B9DYG9"/>
<dbReference type="STRING" id="551990.SAMN05192550_1719"/>
<evidence type="ECO:0000259" key="2">
    <source>
        <dbReference type="Pfam" id="PF11127"/>
    </source>
</evidence>
<dbReference type="EMBL" id="FNEO01000001">
    <property type="protein sequence ID" value="SDJ12339.1"/>
    <property type="molecule type" value="Genomic_DNA"/>
</dbReference>
<evidence type="ECO:0000313" key="3">
    <source>
        <dbReference type="EMBL" id="GEL09286.1"/>
    </source>
</evidence>
<dbReference type="InterPro" id="IPR021309">
    <property type="entry name" value="YgaP-like_TM"/>
</dbReference>
<keyword evidence="1" id="KW-1133">Transmembrane helix</keyword>
<dbReference type="RefSeq" id="WP_066324355.1">
    <property type="nucleotide sequence ID" value="NZ_BJVF01000001.1"/>
</dbReference>
<dbReference type="Proteomes" id="UP000093226">
    <property type="component" value="Unassembled WGS sequence"/>
</dbReference>
<feature type="transmembrane region" description="Helical" evidence="1">
    <location>
        <begin position="35"/>
        <end position="57"/>
    </location>
</feature>
<evidence type="ECO:0000313" key="4">
    <source>
        <dbReference type="EMBL" id="OCB74734.1"/>
    </source>
</evidence>
<proteinExistence type="predicted"/>
<dbReference type="Proteomes" id="UP000182367">
    <property type="component" value="Unassembled WGS sequence"/>
</dbReference>
<evidence type="ECO:0000256" key="1">
    <source>
        <dbReference type="SAM" id="Phobius"/>
    </source>
</evidence>
<dbReference type="Pfam" id="PF11127">
    <property type="entry name" value="YgaP-like_TM"/>
    <property type="match status" value="1"/>
</dbReference>
<sequence>MKHNMGKTDKTIRVIVALTLATLYFTHTITGNLGIFLLAFAAILLITVSINFCPLYTPWGINTNKKKLSH</sequence>
<keyword evidence="1" id="KW-0472">Membrane</keyword>
<dbReference type="EMBL" id="LVEO01000002">
    <property type="protein sequence ID" value="OCB74734.1"/>
    <property type="molecule type" value="Genomic_DNA"/>
</dbReference>
<dbReference type="OrthoDB" id="9804804at2"/>
<dbReference type="EMBL" id="BJVF01000001">
    <property type="protein sequence ID" value="GEL09286.1"/>
    <property type="molecule type" value="Genomic_DNA"/>
</dbReference>
<comment type="caution">
    <text evidence="4">The sequence shown here is derived from an EMBL/GenBank/DDBJ whole genome shotgun (WGS) entry which is preliminary data.</text>
</comment>
<evidence type="ECO:0000313" key="8">
    <source>
        <dbReference type="Proteomes" id="UP000321579"/>
    </source>
</evidence>
<reference evidence="4" key="2">
    <citation type="submission" date="2016-03" db="EMBL/GenBank/DDBJ databases">
        <authorList>
            <person name="Ploux O."/>
        </authorList>
    </citation>
    <scope>NUCLEOTIDE SEQUENCE</scope>
    <source>
        <strain evidence="4">NBRC 105008</strain>
    </source>
</reference>
<evidence type="ECO:0000313" key="7">
    <source>
        <dbReference type="Proteomes" id="UP000182367"/>
    </source>
</evidence>
<protein>
    <recommendedName>
        <fullName evidence="2">Inner membrane protein YgaP-like transmembrane domain-containing protein</fullName>
    </recommendedName>
</protein>
<keyword evidence="7" id="KW-1185">Reference proteome</keyword>
<dbReference type="Proteomes" id="UP000321579">
    <property type="component" value="Unassembled WGS sequence"/>
</dbReference>
<organism evidence="4 6">
    <name type="scientific">Flavobacterium glycines</name>
    <dbReference type="NCBI Taxonomy" id="551990"/>
    <lineage>
        <taxon>Bacteria</taxon>
        <taxon>Pseudomonadati</taxon>
        <taxon>Bacteroidota</taxon>
        <taxon>Flavobacteriia</taxon>
        <taxon>Flavobacteriales</taxon>
        <taxon>Flavobacteriaceae</taxon>
        <taxon>Flavobacterium</taxon>
    </lineage>
</organism>
<feature type="transmembrane region" description="Helical" evidence="1">
    <location>
        <begin position="12"/>
        <end position="29"/>
    </location>
</feature>
<name>A0A1B9DYG9_9FLAO</name>
<feature type="domain" description="Inner membrane protein YgaP-like transmembrane" evidence="2">
    <location>
        <begin position="1"/>
        <end position="67"/>
    </location>
</feature>
<accession>A0A1B9DYG9</accession>
<keyword evidence="1" id="KW-0812">Transmembrane</keyword>
<reference evidence="3 8" key="4">
    <citation type="submission" date="2019-07" db="EMBL/GenBank/DDBJ databases">
        <title>Whole genome shotgun sequence of Flavobacterium glycines NBRC 105008.</title>
        <authorList>
            <person name="Hosoyama A."/>
            <person name="Uohara A."/>
            <person name="Ohji S."/>
            <person name="Ichikawa N."/>
        </authorList>
    </citation>
    <scope>NUCLEOTIDE SEQUENCE [LARGE SCALE GENOMIC DNA]</scope>
    <source>
        <strain evidence="3 8">NBRC 105008</strain>
    </source>
</reference>